<dbReference type="Pfam" id="PF03466">
    <property type="entry name" value="LysR_substrate"/>
    <property type="match status" value="1"/>
</dbReference>
<name>A0ABN2EJ70_9ACTN</name>
<comment type="caution">
    <text evidence="6">The sequence shown here is derived from an EMBL/GenBank/DDBJ whole genome shotgun (WGS) entry which is preliminary data.</text>
</comment>
<dbReference type="PANTHER" id="PTHR30346">
    <property type="entry name" value="TRANSCRIPTIONAL DUAL REGULATOR HCAR-RELATED"/>
    <property type="match status" value="1"/>
</dbReference>
<feature type="domain" description="HTH lysR-type" evidence="5">
    <location>
        <begin position="5"/>
        <end position="62"/>
    </location>
</feature>
<sequence length="310" mass="32814">MSTELDPRRLLIFREVARHGSLSAAATALGWTQPAVGQHMQRLEREVGIPLLLRSVRGITLTEAGTALLAHADALASRLTAARTELQALASMQAGSLSVVAFPSAAAVLVPPALAQLEARAPGLEVRLTEAEPPEARALVTAGDADLAVVFDHATGEADSGGDLVTVPLLEDPLRAVVPADHRLARRRRPVDLGDLASERWIAGCPRCEENLLSTTRAAGFEPDVRHRSDDYVVVQRLVAEGLAITLLPALALLAAPNDAVAVLRVRTSPRRRIGVLLRTELLQSAAVVAGIEALRAVADQTAGRLVHLS</sequence>
<dbReference type="SUPFAM" id="SSF53850">
    <property type="entry name" value="Periplasmic binding protein-like II"/>
    <property type="match status" value="1"/>
</dbReference>
<dbReference type="InterPro" id="IPR005119">
    <property type="entry name" value="LysR_subst-bd"/>
</dbReference>
<dbReference type="EMBL" id="BAAAOS010000056">
    <property type="protein sequence ID" value="GAA1608306.1"/>
    <property type="molecule type" value="Genomic_DNA"/>
</dbReference>
<comment type="similarity">
    <text evidence="1">Belongs to the LysR transcriptional regulatory family.</text>
</comment>
<organism evidence="6 7">
    <name type="scientific">Kribbella sancticallisti</name>
    <dbReference type="NCBI Taxonomy" id="460087"/>
    <lineage>
        <taxon>Bacteria</taxon>
        <taxon>Bacillati</taxon>
        <taxon>Actinomycetota</taxon>
        <taxon>Actinomycetes</taxon>
        <taxon>Propionibacteriales</taxon>
        <taxon>Kribbellaceae</taxon>
        <taxon>Kribbella</taxon>
    </lineage>
</organism>
<keyword evidence="4" id="KW-0804">Transcription</keyword>
<dbReference type="PRINTS" id="PR00039">
    <property type="entry name" value="HTHLYSR"/>
</dbReference>
<dbReference type="Gene3D" id="3.40.190.10">
    <property type="entry name" value="Periplasmic binding protein-like II"/>
    <property type="match status" value="2"/>
</dbReference>
<dbReference type="Gene3D" id="1.10.10.10">
    <property type="entry name" value="Winged helix-like DNA-binding domain superfamily/Winged helix DNA-binding domain"/>
    <property type="match status" value="1"/>
</dbReference>
<keyword evidence="2" id="KW-0805">Transcription regulation</keyword>
<dbReference type="InterPro" id="IPR036390">
    <property type="entry name" value="WH_DNA-bd_sf"/>
</dbReference>
<dbReference type="CDD" id="cd08423">
    <property type="entry name" value="PBP2_LTTR_like_6"/>
    <property type="match status" value="1"/>
</dbReference>
<dbReference type="PANTHER" id="PTHR30346:SF29">
    <property type="entry name" value="LYSR SUBSTRATE-BINDING"/>
    <property type="match status" value="1"/>
</dbReference>
<evidence type="ECO:0000259" key="5">
    <source>
        <dbReference type="PROSITE" id="PS50931"/>
    </source>
</evidence>
<dbReference type="SUPFAM" id="SSF46785">
    <property type="entry name" value="Winged helix' DNA-binding domain"/>
    <property type="match status" value="1"/>
</dbReference>
<dbReference type="RefSeq" id="WP_344221330.1">
    <property type="nucleotide sequence ID" value="NZ_BAAAOS010000056.1"/>
</dbReference>
<reference evidence="6 7" key="1">
    <citation type="journal article" date="2019" name="Int. J. Syst. Evol. Microbiol.">
        <title>The Global Catalogue of Microorganisms (GCM) 10K type strain sequencing project: providing services to taxonomists for standard genome sequencing and annotation.</title>
        <authorList>
            <consortium name="The Broad Institute Genomics Platform"/>
            <consortium name="The Broad Institute Genome Sequencing Center for Infectious Disease"/>
            <person name="Wu L."/>
            <person name="Ma J."/>
        </authorList>
    </citation>
    <scope>NUCLEOTIDE SEQUENCE [LARGE SCALE GENOMIC DNA]</scope>
    <source>
        <strain evidence="6 7">JCM 14969</strain>
    </source>
</reference>
<gene>
    <name evidence="6" type="ORF">GCM10009789_73440</name>
</gene>
<evidence type="ECO:0000256" key="2">
    <source>
        <dbReference type="ARBA" id="ARBA00023015"/>
    </source>
</evidence>
<protein>
    <submittedName>
        <fullName evidence="6">LysR family transcriptional regulator</fullName>
    </submittedName>
</protein>
<proteinExistence type="inferred from homology"/>
<evidence type="ECO:0000256" key="3">
    <source>
        <dbReference type="ARBA" id="ARBA00023125"/>
    </source>
</evidence>
<dbReference type="Pfam" id="PF00126">
    <property type="entry name" value="HTH_1"/>
    <property type="match status" value="1"/>
</dbReference>
<evidence type="ECO:0000313" key="7">
    <source>
        <dbReference type="Proteomes" id="UP001500393"/>
    </source>
</evidence>
<accession>A0ABN2EJ70</accession>
<keyword evidence="7" id="KW-1185">Reference proteome</keyword>
<dbReference type="PROSITE" id="PS50931">
    <property type="entry name" value="HTH_LYSR"/>
    <property type="match status" value="1"/>
</dbReference>
<dbReference type="InterPro" id="IPR000847">
    <property type="entry name" value="LysR_HTH_N"/>
</dbReference>
<evidence type="ECO:0000313" key="6">
    <source>
        <dbReference type="EMBL" id="GAA1608306.1"/>
    </source>
</evidence>
<dbReference type="InterPro" id="IPR036388">
    <property type="entry name" value="WH-like_DNA-bd_sf"/>
</dbReference>
<dbReference type="Proteomes" id="UP001500393">
    <property type="component" value="Unassembled WGS sequence"/>
</dbReference>
<keyword evidence="3" id="KW-0238">DNA-binding</keyword>
<evidence type="ECO:0000256" key="4">
    <source>
        <dbReference type="ARBA" id="ARBA00023163"/>
    </source>
</evidence>
<evidence type="ECO:0000256" key="1">
    <source>
        <dbReference type="ARBA" id="ARBA00009437"/>
    </source>
</evidence>